<organism evidence="1 2">
    <name type="scientific">Brevibacillus laterosporus</name>
    <name type="common">Bacillus laterosporus</name>
    <dbReference type="NCBI Taxonomy" id="1465"/>
    <lineage>
        <taxon>Bacteria</taxon>
        <taxon>Bacillati</taxon>
        <taxon>Bacillota</taxon>
        <taxon>Bacilli</taxon>
        <taxon>Bacillales</taxon>
        <taxon>Paenibacillaceae</taxon>
        <taxon>Brevibacillus</taxon>
    </lineage>
</organism>
<evidence type="ECO:0000313" key="1">
    <source>
        <dbReference type="EMBL" id="MCZ0810479.1"/>
    </source>
</evidence>
<reference evidence="1" key="1">
    <citation type="submission" date="2022-09" db="EMBL/GenBank/DDBJ databases">
        <title>Genome analysis and characterization of larvicidal activity of Brevibacillus strains.</title>
        <authorList>
            <person name="Patrusheva E.V."/>
            <person name="Izotova A.O."/>
            <person name="Toshchakov S.V."/>
            <person name="Sineoky S.P."/>
        </authorList>
    </citation>
    <scope>NUCLEOTIDE SEQUENCE</scope>
    <source>
        <strain evidence="1">VKPM_B-13247</strain>
    </source>
</reference>
<evidence type="ECO:0000313" key="2">
    <source>
        <dbReference type="Proteomes" id="UP001077662"/>
    </source>
</evidence>
<feature type="non-terminal residue" evidence="1">
    <location>
        <position position="1"/>
    </location>
</feature>
<dbReference type="Proteomes" id="UP001077662">
    <property type="component" value="Unassembled WGS sequence"/>
</dbReference>
<comment type="caution">
    <text evidence="1">The sequence shown here is derived from an EMBL/GenBank/DDBJ whole genome shotgun (WGS) entry which is preliminary data.</text>
</comment>
<dbReference type="EMBL" id="JAPTNE010000093">
    <property type="protein sequence ID" value="MCZ0810479.1"/>
    <property type="molecule type" value="Genomic_DNA"/>
</dbReference>
<accession>A0AAP3GEA0</accession>
<sequence length="63" mass="7173">LKGDLLLLCDLFCNNHLAVGNARMDMPSNFVTEDRNEGTMYPETISLKLLHALYGQVTRYEAR</sequence>
<protein>
    <submittedName>
        <fullName evidence="1">Uncharacterized protein</fullName>
    </submittedName>
</protein>
<proteinExistence type="predicted"/>
<dbReference type="AlphaFoldDB" id="A0AAP3GEA0"/>
<gene>
    <name evidence="1" type="ORF">O0554_26980</name>
</gene>
<dbReference type="RefSeq" id="WP_258435115.1">
    <property type="nucleotide sequence ID" value="NZ_JANSGW010000093.1"/>
</dbReference>
<name>A0AAP3GEA0_BRELA</name>